<gene>
    <name evidence="2" type="ORF">SAMN05216259_104239</name>
</gene>
<dbReference type="InterPro" id="IPR029058">
    <property type="entry name" value="AB_hydrolase_fold"/>
</dbReference>
<dbReference type="InterPro" id="IPR000073">
    <property type="entry name" value="AB_hydrolase_1"/>
</dbReference>
<evidence type="ECO:0000313" key="3">
    <source>
        <dbReference type="Proteomes" id="UP000199341"/>
    </source>
</evidence>
<keyword evidence="3" id="KW-1185">Reference proteome</keyword>
<dbReference type="SUPFAM" id="SSF53474">
    <property type="entry name" value="alpha/beta-Hydrolases"/>
    <property type="match status" value="1"/>
</dbReference>
<reference evidence="2 3" key="1">
    <citation type="submission" date="2016-10" db="EMBL/GenBank/DDBJ databases">
        <authorList>
            <person name="de Groot N.N."/>
        </authorList>
    </citation>
    <scope>NUCLEOTIDE SEQUENCE [LARGE SCALE GENOMIC DNA]</scope>
    <source>
        <strain evidence="2 3">CGMCC 4.2022</strain>
    </source>
</reference>
<sequence>MERLELADGRTLEYLVAGAPDALPLVVHNGTPSAAVLFEPIVASAARHGMKVVAYSRAGYGGSSPRPGRSVADVAGDITALLDALGDEEFVTVGWSGGGPHALASAALLPGRCLAAATLAGVAPYEADGLDWLDGMGEENIEEFGAVVAGEEPLTRFLTAQLPALADVQAAEIAAALGGLVSEVDRRALTDDFAAYTAAMFRASVATGIAGWRDDDLAFVRPWGFDLASITPPVSVWQGAEDRMVPYAHGRWLAAHLPGAAVHLEPAEGHLSLVVTAFDAVVAELAANSGR</sequence>
<evidence type="ECO:0000259" key="1">
    <source>
        <dbReference type="Pfam" id="PF00561"/>
    </source>
</evidence>
<dbReference type="OrthoDB" id="9800988at2"/>
<organism evidence="2 3">
    <name type="scientific">Actinacidiphila guanduensis</name>
    <dbReference type="NCBI Taxonomy" id="310781"/>
    <lineage>
        <taxon>Bacteria</taxon>
        <taxon>Bacillati</taxon>
        <taxon>Actinomycetota</taxon>
        <taxon>Actinomycetes</taxon>
        <taxon>Kitasatosporales</taxon>
        <taxon>Streptomycetaceae</taxon>
        <taxon>Actinacidiphila</taxon>
    </lineage>
</organism>
<dbReference type="PANTHER" id="PTHR45763:SF46">
    <property type="entry name" value="AB HYDROLASE-1 DOMAIN-CONTAINING PROTEIN"/>
    <property type="match status" value="1"/>
</dbReference>
<dbReference type="EMBL" id="FNIE01000004">
    <property type="protein sequence ID" value="SDN46908.1"/>
    <property type="molecule type" value="Genomic_DNA"/>
</dbReference>
<accession>A0A1H0BMW5</accession>
<protein>
    <submittedName>
        <fullName evidence="2">Pimeloyl-ACP methyl ester carboxylesterase</fullName>
    </submittedName>
</protein>
<dbReference type="RefSeq" id="WP_093784020.1">
    <property type="nucleotide sequence ID" value="NZ_FNIE01000004.1"/>
</dbReference>
<name>A0A1H0BMW5_9ACTN</name>
<feature type="domain" description="AB hydrolase-1" evidence="1">
    <location>
        <begin position="24"/>
        <end position="273"/>
    </location>
</feature>
<dbReference type="Pfam" id="PF00561">
    <property type="entry name" value="Abhydrolase_1"/>
    <property type="match status" value="1"/>
</dbReference>
<dbReference type="Proteomes" id="UP000199341">
    <property type="component" value="Unassembled WGS sequence"/>
</dbReference>
<dbReference type="PANTHER" id="PTHR45763">
    <property type="entry name" value="HYDROLASE, ALPHA/BETA FOLD FAMILY PROTEIN, EXPRESSED-RELATED"/>
    <property type="match status" value="1"/>
</dbReference>
<dbReference type="GO" id="GO:0003824">
    <property type="term" value="F:catalytic activity"/>
    <property type="evidence" value="ECO:0007669"/>
    <property type="project" value="UniProtKB-ARBA"/>
</dbReference>
<dbReference type="Gene3D" id="3.40.50.1820">
    <property type="entry name" value="alpha/beta hydrolase"/>
    <property type="match status" value="1"/>
</dbReference>
<dbReference type="STRING" id="310781.SAMN05216259_104239"/>
<evidence type="ECO:0000313" key="2">
    <source>
        <dbReference type="EMBL" id="SDN46908.1"/>
    </source>
</evidence>
<dbReference type="AlphaFoldDB" id="A0A1H0BMW5"/>
<proteinExistence type="predicted"/>